<evidence type="ECO:0000313" key="2">
    <source>
        <dbReference type="Proteomes" id="UP000694257"/>
    </source>
</evidence>
<organism evidence="1 2">
    <name type="scientific">Nocardia iowensis</name>
    <dbReference type="NCBI Taxonomy" id="204891"/>
    <lineage>
        <taxon>Bacteria</taxon>
        <taxon>Bacillati</taxon>
        <taxon>Actinomycetota</taxon>
        <taxon>Actinomycetes</taxon>
        <taxon>Mycobacteriales</taxon>
        <taxon>Nocardiaceae</taxon>
        <taxon>Nocardia</taxon>
    </lineage>
</organism>
<name>A0ABX8RMH4_NOCIO</name>
<dbReference type="RefSeq" id="WP_218471702.1">
    <property type="nucleotide sequence ID" value="NZ_BAABJN010000006.1"/>
</dbReference>
<protein>
    <submittedName>
        <fullName evidence="1">Uncharacterized protein</fullName>
    </submittedName>
</protein>
<dbReference type="EMBL" id="CP078145">
    <property type="protein sequence ID" value="QXN90835.1"/>
    <property type="molecule type" value="Genomic_DNA"/>
</dbReference>
<gene>
    <name evidence="1" type="ORF">KV110_36635</name>
</gene>
<keyword evidence="2" id="KW-1185">Reference proteome</keyword>
<dbReference type="Proteomes" id="UP000694257">
    <property type="component" value="Chromosome"/>
</dbReference>
<proteinExistence type="predicted"/>
<reference evidence="1 2" key="1">
    <citation type="submission" date="2021-07" db="EMBL/GenBank/DDBJ databases">
        <title>Whole Genome Sequence of Nocardia Iowensis.</title>
        <authorList>
            <person name="Lamm A."/>
            <person name="Collins-Fairclough A.M."/>
            <person name="Bunk B."/>
            <person name="Sproer C."/>
        </authorList>
    </citation>
    <scope>NUCLEOTIDE SEQUENCE [LARGE SCALE GENOMIC DNA]</scope>
    <source>
        <strain evidence="1 2">NRRL 5646</strain>
    </source>
</reference>
<sequence length="151" mass="16444">MPHLPVALIEEPIVGRYTTLRLPPDFASDVNTLLESTLADEQGTIHASHASLEARLAELDGQEEGLLDLSADGTLPQAKIKVRLQRIQAHRATTKAAVSSVTAELAAGTGVLHEALGVLSNPHAMHRDADGNTRRLMNHTFYERFYVDDLT</sequence>
<accession>A0ABX8RMH4</accession>
<evidence type="ECO:0000313" key="1">
    <source>
        <dbReference type="EMBL" id="QXN90835.1"/>
    </source>
</evidence>